<name>A0AAV2ZBF1_9STRA</name>
<organism evidence="1 2">
    <name type="scientific">Lagenidium giganteum</name>
    <dbReference type="NCBI Taxonomy" id="4803"/>
    <lineage>
        <taxon>Eukaryota</taxon>
        <taxon>Sar</taxon>
        <taxon>Stramenopiles</taxon>
        <taxon>Oomycota</taxon>
        <taxon>Peronosporomycetes</taxon>
        <taxon>Pythiales</taxon>
        <taxon>Pythiaceae</taxon>
    </lineage>
</organism>
<dbReference type="EMBL" id="DAKRPA010000017">
    <property type="protein sequence ID" value="DBA03651.1"/>
    <property type="molecule type" value="Genomic_DNA"/>
</dbReference>
<gene>
    <name evidence="1" type="ORF">N0F65_006830</name>
</gene>
<reference evidence="1" key="1">
    <citation type="submission" date="2022-11" db="EMBL/GenBank/DDBJ databases">
        <authorList>
            <person name="Morgan W.R."/>
            <person name="Tartar A."/>
        </authorList>
    </citation>
    <scope>NUCLEOTIDE SEQUENCE</scope>
    <source>
        <strain evidence="1">ARSEF 373</strain>
    </source>
</reference>
<proteinExistence type="predicted"/>
<dbReference type="Proteomes" id="UP001146120">
    <property type="component" value="Unassembled WGS sequence"/>
</dbReference>
<evidence type="ECO:0000313" key="2">
    <source>
        <dbReference type="Proteomes" id="UP001146120"/>
    </source>
</evidence>
<evidence type="ECO:0000313" key="1">
    <source>
        <dbReference type="EMBL" id="DBA03651.1"/>
    </source>
</evidence>
<feature type="non-terminal residue" evidence="1">
    <location>
        <position position="1"/>
    </location>
</feature>
<sequence length="75" mass="8634">RANKLTLGGCGHLSKTDAIEDAQVQYFKDLRRDEVVDKSGDVALTWCSRFMRRHQLTVLRVTRSGRKAIEELEEE</sequence>
<keyword evidence="2" id="KW-1185">Reference proteome</keyword>
<comment type="caution">
    <text evidence="1">The sequence shown here is derived from an EMBL/GenBank/DDBJ whole genome shotgun (WGS) entry which is preliminary data.</text>
</comment>
<reference evidence="1" key="2">
    <citation type="journal article" date="2023" name="Microbiol Resour">
        <title>Decontamination and Annotation of the Draft Genome Sequence of the Oomycete Lagenidium giganteum ARSEF 373.</title>
        <authorList>
            <person name="Morgan W.R."/>
            <person name="Tartar A."/>
        </authorList>
    </citation>
    <scope>NUCLEOTIDE SEQUENCE</scope>
    <source>
        <strain evidence="1">ARSEF 373</strain>
    </source>
</reference>
<accession>A0AAV2ZBF1</accession>
<protein>
    <submittedName>
        <fullName evidence="1">Uncharacterized protein</fullName>
    </submittedName>
</protein>
<dbReference type="AlphaFoldDB" id="A0AAV2ZBF1"/>